<accession>A0A839H370</accession>
<dbReference type="EMBL" id="JACIVD010000069">
    <property type="protein sequence ID" value="MBB1124174.1"/>
    <property type="molecule type" value="Genomic_DNA"/>
</dbReference>
<dbReference type="InterPro" id="IPR020471">
    <property type="entry name" value="AKR"/>
</dbReference>
<protein>
    <submittedName>
        <fullName evidence="3">Aldo/keto reductase</fullName>
    </submittedName>
</protein>
<feature type="domain" description="NADP-dependent oxidoreductase" evidence="2">
    <location>
        <begin position="14"/>
        <end position="312"/>
    </location>
</feature>
<dbReference type="SUPFAM" id="SSF51430">
    <property type="entry name" value="NAD(P)-linked oxidoreductase"/>
    <property type="match status" value="1"/>
</dbReference>
<dbReference type="GO" id="GO:0005737">
    <property type="term" value="C:cytoplasm"/>
    <property type="evidence" value="ECO:0007669"/>
    <property type="project" value="TreeGrafter"/>
</dbReference>
<dbReference type="PANTHER" id="PTHR43625">
    <property type="entry name" value="AFLATOXIN B1 ALDEHYDE REDUCTASE"/>
    <property type="match status" value="1"/>
</dbReference>
<dbReference type="Pfam" id="PF00248">
    <property type="entry name" value="Aldo_ket_red"/>
    <property type="match status" value="1"/>
</dbReference>
<comment type="caution">
    <text evidence="3">The sequence shown here is derived from an EMBL/GenBank/DDBJ whole genome shotgun (WGS) entry which is preliminary data.</text>
</comment>
<dbReference type="InterPro" id="IPR023210">
    <property type="entry name" value="NADP_OxRdtase_dom"/>
</dbReference>
<dbReference type="Proteomes" id="UP000547628">
    <property type="component" value="Unassembled WGS sequence"/>
</dbReference>
<name>A0A839H370_9LACO</name>
<dbReference type="InterPro" id="IPR050791">
    <property type="entry name" value="Aldo-Keto_reductase"/>
</dbReference>
<evidence type="ECO:0000259" key="2">
    <source>
        <dbReference type="Pfam" id="PF00248"/>
    </source>
</evidence>
<dbReference type="PRINTS" id="PR00069">
    <property type="entry name" value="ALDKETRDTASE"/>
</dbReference>
<proteinExistence type="predicted"/>
<dbReference type="GO" id="GO:0016491">
    <property type="term" value="F:oxidoreductase activity"/>
    <property type="evidence" value="ECO:0007669"/>
    <property type="project" value="UniProtKB-KW"/>
</dbReference>
<sequence>METRTLGKDLKVTAIGLGCMGFSHGYGKPMDVDEAVKTIRASYDMGYRFFDTAEIYQGTNPDGSTNYNEEVVGKALHDVRDQVVIASKFGIAAHETTALKVDSSPETIRKSVEGSLKRLNTDHIDLYYQHRIDPNVEPETVAQVMQELIDEGKITHWGISEANEDYLRRANAVCKVTAVQNRYSMMYREYEDLFPVLEELNIGLVAFSPLANGLLTGQIKQSSFSNGDLRNNMPQFTKQALAKNRELFDLLNEIATDHNVTPAQISLAWMVNKKPYIVPIPGSRHLNRIEDNLAAAQIKMTPQEVAQIDQALDAVPMSAVFSGMKIDRK</sequence>
<dbReference type="RefSeq" id="WP_182603118.1">
    <property type="nucleotide sequence ID" value="NZ_JACIVD010000069.1"/>
</dbReference>
<dbReference type="InterPro" id="IPR036812">
    <property type="entry name" value="NAD(P)_OxRdtase_dom_sf"/>
</dbReference>
<evidence type="ECO:0000313" key="3">
    <source>
        <dbReference type="EMBL" id="MBB1124174.1"/>
    </source>
</evidence>
<evidence type="ECO:0000313" key="4">
    <source>
        <dbReference type="Proteomes" id="UP000547628"/>
    </source>
</evidence>
<dbReference type="PANTHER" id="PTHR43625:SF77">
    <property type="entry name" value="ALDO-KETO REDUCTASE"/>
    <property type="match status" value="1"/>
</dbReference>
<evidence type="ECO:0000256" key="1">
    <source>
        <dbReference type="ARBA" id="ARBA00023002"/>
    </source>
</evidence>
<reference evidence="3 4" key="1">
    <citation type="submission" date="2020-07" db="EMBL/GenBank/DDBJ databases">
        <title>Description of Limosilactobacillus balticus sp. nov., Limosilactobacillus agrestis sp. nov., Limosilactobacillus albertensis sp. nov., Limosilactobacillus rudii sp. nov., Limosilactobacillus fastidiosus sp. nov., five novel Limosilactobacillus species isolated from the vertebrate gastrointestinal tract, and proposal of 6 subspecies of Limosilactobacillus reuteri adapted to the gastrointestinal tract of specific vertebrate hosts.</title>
        <authorList>
            <person name="Li F."/>
            <person name="Cheng C."/>
            <person name="Zheng J."/>
            <person name="Quevedo R.M."/>
            <person name="Li J."/>
            <person name="Roos S."/>
            <person name="Gaenzle M.G."/>
            <person name="Walter J."/>
        </authorList>
    </citation>
    <scope>NUCLEOTIDE SEQUENCE [LARGE SCALE GENOMIC DNA]</scope>
    <source>
        <strain evidence="3 4">Lr3000</strain>
    </source>
</reference>
<organism evidence="3 4">
    <name type="scientific">Limosilactobacillus albertensis</name>
    <dbReference type="NCBI Taxonomy" id="2759752"/>
    <lineage>
        <taxon>Bacteria</taxon>
        <taxon>Bacillati</taxon>
        <taxon>Bacillota</taxon>
        <taxon>Bacilli</taxon>
        <taxon>Lactobacillales</taxon>
        <taxon>Lactobacillaceae</taxon>
        <taxon>Limosilactobacillus</taxon>
    </lineage>
</organism>
<gene>
    <name evidence="3" type="ORF">H5S41_09435</name>
</gene>
<dbReference type="AlphaFoldDB" id="A0A839H370"/>
<dbReference type="Gene3D" id="3.20.20.100">
    <property type="entry name" value="NADP-dependent oxidoreductase domain"/>
    <property type="match status" value="1"/>
</dbReference>
<keyword evidence="1" id="KW-0560">Oxidoreductase</keyword>
<dbReference type="CDD" id="cd19078">
    <property type="entry name" value="AKR_AKR13C1_2"/>
    <property type="match status" value="1"/>
</dbReference>